<dbReference type="AlphaFoldDB" id="A0A7I8IHW1"/>
<sequence>MAYSGATYPKVPATPVVACVSELPSSLASPKSERYALSSLSSRMLLGFTSLWRILGEQSSWR</sequence>
<gene>
    <name evidence="1" type="ORF">SI7747_03003842</name>
    <name evidence="2" type="ORF">SI8410_03004180</name>
</gene>
<dbReference type="Proteomes" id="UP000663760">
    <property type="component" value="Chromosome 3"/>
</dbReference>
<accession>A0A7I8IHW1</accession>
<dbReference type="EMBL" id="LR743590">
    <property type="protein sequence ID" value="CAA2617680.1"/>
    <property type="molecule type" value="Genomic_DNA"/>
</dbReference>
<reference evidence="1" key="1">
    <citation type="submission" date="2019-12" db="EMBL/GenBank/DDBJ databases">
        <authorList>
            <person name="Scholz U."/>
            <person name="Mascher M."/>
            <person name="Fiebig A."/>
        </authorList>
    </citation>
    <scope>NUCLEOTIDE SEQUENCE</scope>
</reference>
<evidence type="ECO:0000313" key="1">
    <source>
        <dbReference type="EMBL" id="CAA2617680.1"/>
    </source>
</evidence>
<dbReference type="EMBL" id="LR746266">
    <property type="protein sequence ID" value="CAA7393428.1"/>
    <property type="molecule type" value="Genomic_DNA"/>
</dbReference>
<organism evidence="1">
    <name type="scientific">Spirodela intermedia</name>
    <name type="common">Intermediate duckweed</name>
    <dbReference type="NCBI Taxonomy" id="51605"/>
    <lineage>
        <taxon>Eukaryota</taxon>
        <taxon>Viridiplantae</taxon>
        <taxon>Streptophyta</taxon>
        <taxon>Embryophyta</taxon>
        <taxon>Tracheophyta</taxon>
        <taxon>Spermatophyta</taxon>
        <taxon>Magnoliopsida</taxon>
        <taxon>Liliopsida</taxon>
        <taxon>Araceae</taxon>
        <taxon>Lemnoideae</taxon>
        <taxon>Spirodela</taxon>
    </lineage>
</organism>
<name>A0A7I8IHW1_SPIIN</name>
<evidence type="ECO:0000313" key="3">
    <source>
        <dbReference type="Proteomes" id="UP000663760"/>
    </source>
</evidence>
<evidence type="ECO:0000313" key="2">
    <source>
        <dbReference type="EMBL" id="CAA7393428.1"/>
    </source>
</evidence>
<keyword evidence="3" id="KW-1185">Reference proteome</keyword>
<proteinExistence type="predicted"/>
<protein>
    <submittedName>
        <fullName evidence="1">Uncharacterized protein</fullName>
    </submittedName>
</protein>